<evidence type="ECO:0000313" key="11">
    <source>
        <dbReference type="Proteomes" id="UP001141552"/>
    </source>
</evidence>
<dbReference type="AlphaFoldDB" id="A0A9Q0J8W1"/>
<comment type="similarity">
    <text evidence="2">Belongs to the multicopper oxidase family.</text>
</comment>
<reference evidence="10" key="2">
    <citation type="journal article" date="2023" name="Plants (Basel)">
        <title>Annotation of the Turnera subulata (Passifloraceae) Draft Genome Reveals the S-Locus Evolved after the Divergence of Turneroideae from Passifloroideae in a Stepwise Manner.</title>
        <authorList>
            <person name="Henning P.M."/>
            <person name="Roalson E.H."/>
            <person name="Mir W."/>
            <person name="McCubbin A.G."/>
            <person name="Shore J.S."/>
        </authorList>
    </citation>
    <scope>NUCLEOTIDE SEQUENCE</scope>
    <source>
        <strain evidence="10">F60SS</strain>
    </source>
</reference>
<dbReference type="GO" id="GO:0005576">
    <property type="term" value="C:extracellular region"/>
    <property type="evidence" value="ECO:0007669"/>
    <property type="project" value="UniProtKB-SubCell"/>
</dbReference>
<reference evidence="10" key="1">
    <citation type="submission" date="2022-02" db="EMBL/GenBank/DDBJ databases">
        <authorList>
            <person name="Henning P.M."/>
            <person name="McCubbin A.G."/>
            <person name="Shore J.S."/>
        </authorList>
    </citation>
    <scope>NUCLEOTIDE SEQUENCE</scope>
    <source>
        <strain evidence="10">F60SS</strain>
        <tissue evidence="10">Leaves</tissue>
    </source>
</reference>
<dbReference type="PROSITE" id="PS00079">
    <property type="entry name" value="MULTICOPPER_OXIDASE1"/>
    <property type="match status" value="1"/>
</dbReference>
<keyword evidence="8" id="KW-1133">Transmembrane helix</keyword>
<keyword evidence="8" id="KW-0812">Transmembrane</keyword>
<dbReference type="InterPro" id="IPR008972">
    <property type="entry name" value="Cupredoxin"/>
</dbReference>
<keyword evidence="11" id="KW-1185">Reference proteome</keyword>
<evidence type="ECO:0000256" key="5">
    <source>
        <dbReference type="ARBA" id="ARBA00022737"/>
    </source>
</evidence>
<organism evidence="10 11">
    <name type="scientific">Turnera subulata</name>
    <dbReference type="NCBI Taxonomy" id="218843"/>
    <lineage>
        <taxon>Eukaryota</taxon>
        <taxon>Viridiplantae</taxon>
        <taxon>Streptophyta</taxon>
        <taxon>Embryophyta</taxon>
        <taxon>Tracheophyta</taxon>
        <taxon>Spermatophyta</taxon>
        <taxon>Magnoliopsida</taxon>
        <taxon>eudicotyledons</taxon>
        <taxon>Gunneridae</taxon>
        <taxon>Pentapetalae</taxon>
        <taxon>rosids</taxon>
        <taxon>fabids</taxon>
        <taxon>Malpighiales</taxon>
        <taxon>Passifloraceae</taxon>
        <taxon>Turnera</taxon>
    </lineage>
</organism>
<proteinExistence type="inferred from homology"/>
<dbReference type="PROSITE" id="PS00080">
    <property type="entry name" value="MULTICOPPER_OXIDASE2"/>
    <property type="match status" value="1"/>
</dbReference>
<dbReference type="SUPFAM" id="SSF49503">
    <property type="entry name" value="Cupredoxins"/>
    <property type="match status" value="1"/>
</dbReference>
<gene>
    <name evidence="10" type="primary">LAC1_1</name>
    <name evidence="10" type="ORF">Tsubulata_009518</name>
</gene>
<dbReference type="PANTHER" id="PTHR11709">
    <property type="entry name" value="MULTI-COPPER OXIDASE"/>
    <property type="match status" value="1"/>
</dbReference>
<dbReference type="InterPro" id="IPR045087">
    <property type="entry name" value="Cu-oxidase_fam"/>
</dbReference>
<feature type="transmembrane region" description="Helical" evidence="8">
    <location>
        <begin position="131"/>
        <end position="152"/>
    </location>
</feature>
<evidence type="ECO:0000313" key="10">
    <source>
        <dbReference type="EMBL" id="KAJ4832382.1"/>
    </source>
</evidence>
<accession>A0A9Q0J8W1</accession>
<evidence type="ECO:0000256" key="1">
    <source>
        <dbReference type="ARBA" id="ARBA00004613"/>
    </source>
</evidence>
<dbReference type="GO" id="GO:0016491">
    <property type="term" value="F:oxidoreductase activity"/>
    <property type="evidence" value="ECO:0007669"/>
    <property type="project" value="UniProtKB-KW"/>
</dbReference>
<feature type="domain" description="Plastocyanin-like" evidence="9">
    <location>
        <begin position="2"/>
        <end position="106"/>
    </location>
</feature>
<keyword evidence="3" id="KW-0964">Secreted</keyword>
<dbReference type="InterPro" id="IPR033138">
    <property type="entry name" value="Cu_oxidase_CS"/>
</dbReference>
<evidence type="ECO:0000256" key="8">
    <source>
        <dbReference type="SAM" id="Phobius"/>
    </source>
</evidence>
<keyword evidence="6" id="KW-0560">Oxidoreductase</keyword>
<protein>
    <submittedName>
        <fullName evidence="10">Sphingosine N-acyltransferase lac1</fullName>
    </submittedName>
</protein>
<keyword evidence="7" id="KW-0186">Copper</keyword>
<evidence type="ECO:0000256" key="2">
    <source>
        <dbReference type="ARBA" id="ARBA00010609"/>
    </source>
</evidence>
<dbReference type="InterPro" id="IPR011706">
    <property type="entry name" value="Cu-oxidase_C"/>
</dbReference>
<dbReference type="Proteomes" id="UP001141552">
    <property type="component" value="Unassembled WGS sequence"/>
</dbReference>
<dbReference type="GO" id="GO:0005507">
    <property type="term" value="F:copper ion binding"/>
    <property type="evidence" value="ECO:0007669"/>
    <property type="project" value="InterPro"/>
</dbReference>
<dbReference type="PANTHER" id="PTHR11709:SF292">
    <property type="entry name" value="LACCASE-1"/>
    <property type="match status" value="1"/>
</dbReference>
<evidence type="ECO:0000256" key="4">
    <source>
        <dbReference type="ARBA" id="ARBA00022723"/>
    </source>
</evidence>
<dbReference type="Gene3D" id="2.60.40.420">
    <property type="entry name" value="Cupredoxins - blue copper proteins"/>
    <property type="match status" value="1"/>
</dbReference>
<dbReference type="Pfam" id="PF07731">
    <property type="entry name" value="Cu-oxidase_2"/>
    <property type="match status" value="1"/>
</dbReference>
<dbReference type="EMBL" id="JAKUCV010005144">
    <property type="protein sequence ID" value="KAJ4832382.1"/>
    <property type="molecule type" value="Genomic_DNA"/>
</dbReference>
<keyword evidence="5" id="KW-0677">Repeat</keyword>
<evidence type="ECO:0000259" key="9">
    <source>
        <dbReference type="Pfam" id="PF07731"/>
    </source>
</evidence>
<evidence type="ECO:0000256" key="7">
    <source>
        <dbReference type="ARBA" id="ARBA00023008"/>
    </source>
</evidence>
<dbReference type="OrthoDB" id="2121828at2759"/>
<sequence>MVVAYGTNIEIVLQDTSFLNVENHPNHVHGHNFFIVGTGFGNFNEARDPAKYNLVDPPERNTVAVPMGGWAAIRIKADNPGVWLIHCHIEEHTSWGMAMAFVVQNGHGPSQKWPSPPPDLPSCYSINYCLVILRLAIFCLINMLIMVSDVALNTLIIGKRR</sequence>
<evidence type="ECO:0000256" key="3">
    <source>
        <dbReference type="ARBA" id="ARBA00022525"/>
    </source>
</evidence>
<keyword evidence="8" id="KW-0472">Membrane</keyword>
<dbReference type="InterPro" id="IPR002355">
    <property type="entry name" value="Cu_oxidase_Cu_BS"/>
</dbReference>
<keyword evidence="4" id="KW-0479">Metal-binding</keyword>
<name>A0A9Q0J8W1_9ROSI</name>
<comment type="caution">
    <text evidence="10">The sequence shown here is derived from an EMBL/GenBank/DDBJ whole genome shotgun (WGS) entry which is preliminary data.</text>
</comment>
<comment type="subcellular location">
    <subcellularLocation>
        <location evidence="1">Secreted</location>
    </subcellularLocation>
</comment>
<evidence type="ECO:0000256" key="6">
    <source>
        <dbReference type="ARBA" id="ARBA00023002"/>
    </source>
</evidence>